<accession>A0A7M7G814</accession>
<gene>
    <name evidence="4" type="primary">LOC725368</name>
</gene>
<dbReference type="AlphaFoldDB" id="A0A7M7G814"/>
<dbReference type="Pfam" id="PF14786">
    <property type="entry name" value="Death_2"/>
    <property type="match status" value="1"/>
</dbReference>
<name>A0A7M7G814_APIME</name>
<organism evidence="2">
    <name type="scientific">Apis mellifera</name>
    <name type="common">Honeybee</name>
    <dbReference type="NCBI Taxonomy" id="7460"/>
    <lineage>
        <taxon>Eukaryota</taxon>
        <taxon>Metazoa</taxon>
        <taxon>Ecdysozoa</taxon>
        <taxon>Arthropoda</taxon>
        <taxon>Hexapoda</taxon>
        <taxon>Insecta</taxon>
        <taxon>Pterygota</taxon>
        <taxon>Neoptera</taxon>
        <taxon>Endopterygota</taxon>
        <taxon>Hymenoptera</taxon>
        <taxon>Apocrita</taxon>
        <taxon>Aculeata</taxon>
        <taxon>Apoidea</taxon>
        <taxon>Anthophila</taxon>
        <taxon>Apidae</taxon>
        <taxon>Apis</taxon>
    </lineage>
</organism>
<accession>A0A8B6XCR3</accession>
<keyword evidence="4" id="KW-0418">Kinase</keyword>
<keyword evidence="4" id="KW-0808">Transferase</keyword>
<dbReference type="Proteomes" id="UP000005203">
    <property type="component" value="Linkage group LG8"/>
</dbReference>
<dbReference type="CTD" id="7275"/>
<evidence type="ECO:0000313" key="4">
    <source>
        <dbReference type="RefSeq" id="XP_001121229.2"/>
    </source>
</evidence>
<evidence type="ECO:0000313" key="3">
    <source>
        <dbReference type="Proteomes" id="UP000005203"/>
    </source>
</evidence>
<dbReference type="InterPro" id="IPR029397">
    <property type="entry name" value="Tube_Death"/>
</dbReference>
<reference evidence="2" key="1">
    <citation type="submission" date="2021-01" db="UniProtKB">
        <authorList>
            <consortium name="EnsemblMetazoa"/>
        </authorList>
    </citation>
    <scope>IDENTIFICATION</scope>
    <source>
        <strain evidence="2">DH4</strain>
    </source>
</reference>
<dbReference type="EnsemblMetazoa" id="XM_001121229">
    <property type="protein sequence ID" value="XP_001121229"/>
    <property type="gene ID" value="LOC725368"/>
</dbReference>
<dbReference type="KEGG" id="ame:725368"/>
<dbReference type="GeneID" id="725368"/>
<dbReference type="CDD" id="cd08308">
    <property type="entry name" value="Death_Tube"/>
    <property type="match status" value="1"/>
</dbReference>
<reference evidence="4" key="2">
    <citation type="submission" date="2025-04" db="UniProtKB">
        <authorList>
            <consortium name="RefSeq"/>
        </authorList>
    </citation>
    <scope>IDENTIFICATION</scope>
    <source>
        <strain evidence="4">DH4</strain>
        <tissue evidence="4">Whole body</tissue>
    </source>
</reference>
<dbReference type="RefSeq" id="XP_001121229.2">
    <property type="nucleotide sequence ID" value="XM_001121229.5"/>
</dbReference>
<dbReference type="SUPFAM" id="SSF47986">
    <property type="entry name" value="DEATH domain"/>
    <property type="match status" value="1"/>
</dbReference>
<keyword evidence="3" id="KW-1185">Reference proteome</keyword>
<dbReference type="GO" id="GO:0016301">
    <property type="term" value="F:kinase activity"/>
    <property type="evidence" value="ECO:0007669"/>
    <property type="project" value="UniProtKB-KW"/>
</dbReference>
<dbReference type="InterPro" id="IPR011029">
    <property type="entry name" value="DEATH-like_dom_sf"/>
</dbReference>
<sequence length="320" mass="37150">MMSQSTIYLDIELRKLRPAELYILSQILNISDSWKKLMAIIPNDDMPNLPKFNSEHFSMIEQAANHQRSAAEIFLSEWATMGKKRPTLSVLLNFLVKAELFRAADYVAKDLLNVKVPERPKYGPATPVDISEEMKLLEEKEKFENLNFNESLIFKLSSENVDNKTINSNVMNDSFLERNIQLTKLISSKEEHSNEQLENKKTLNTQMFDLMKFSLEESKECSKQEQMFKEMLSHELPVFLNEFKQTVEQTKLYQEVSSEELPIFVKNAIAINQNLSNYHVDDSLNLSNLNINNEIITTELPQCVVEFHVNNEFNSNNRNN</sequence>
<protein>
    <submittedName>
        <fullName evidence="4">Probable serine/threonine-protein kinase DDB_G0283337</fullName>
    </submittedName>
</protein>
<feature type="domain" description="Tube Death" evidence="1">
    <location>
        <begin position="51"/>
        <end position="130"/>
    </location>
</feature>
<dbReference type="Gene3D" id="1.10.533.10">
    <property type="entry name" value="Death Domain, Fas"/>
    <property type="match status" value="1"/>
</dbReference>
<dbReference type="OrthoDB" id="4062651at2759"/>
<evidence type="ECO:0000259" key="1">
    <source>
        <dbReference type="Pfam" id="PF14786"/>
    </source>
</evidence>
<proteinExistence type="predicted"/>
<evidence type="ECO:0000313" key="2">
    <source>
        <dbReference type="EnsemblMetazoa" id="XP_001121229"/>
    </source>
</evidence>